<dbReference type="eggNOG" id="ENOG5033Y1D">
    <property type="taxonomic scope" value="Bacteria"/>
</dbReference>
<dbReference type="EMBL" id="CP000390">
    <property type="protein sequence ID" value="ABG62628.1"/>
    <property type="molecule type" value="Genomic_DNA"/>
</dbReference>
<sequence length="244" mass="26650">MGRLLTWNDGLGLNALEVVQGPNVRNSGSNTAADGSEQTFEGIGSVWAFRLGLTIKQGRAARAQRGILDALMGGANAMRFTVIDPDMMTPAEAGMSVPDWLGWNDVPAQPWSNGMPWENGQFWKVSPPVVRVAASAGVDSSVIRLRDEFWGHALGIGDRIGFFPFHFGVYQITEVLEPGTYRVKYRLRKAIAAGDFCTLRPVIVLRPTSKTSAMPPARVPAHTETTSVTLVEVIDPYVRQYFTG</sequence>
<proteinExistence type="predicted"/>
<dbReference type="HOGENOM" id="CLU_1136458_0_0_5"/>
<dbReference type="STRING" id="266779.Meso_1232"/>
<dbReference type="KEGG" id="mes:Meso_1232"/>
<protein>
    <submittedName>
        <fullName evidence="1">Uncharacterized protein</fullName>
    </submittedName>
</protein>
<dbReference type="OrthoDB" id="8410019at2"/>
<evidence type="ECO:0000313" key="1">
    <source>
        <dbReference type="EMBL" id="ABG62628.1"/>
    </source>
</evidence>
<gene>
    <name evidence="1" type="ordered locus">Meso_1232</name>
</gene>
<dbReference type="AlphaFoldDB" id="Q11IZ7"/>
<name>Q11IZ7_CHESB</name>
<accession>Q11IZ7</accession>
<reference evidence="1" key="1">
    <citation type="submission" date="2006-06" db="EMBL/GenBank/DDBJ databases">
        <title>Complete sequence of chromosome of Chelativorans sp. BNC1.</title>
        <authorList>
            <consortium name="US DOE Joint Genome Institute"/>
            <person name="Copeland A."/>
            <person name="Lucas S."/>
            <person name="Lapidus A."/>
            <person name="Barry K."/>
            <person name="Detter J.C."/>
            <person name="Glavina del Rio T."/>
            <person name="Hammon N."/>
            <person name="Israni S."/>
            <person name="Dalin E."/>
            <person name="Tice H."/>
            <person name="Pitluck S."/>
            <person name="Chertkov O."/>
            <person name="Brettin T."/>
            <person name="Bruce D."/>
            <person name="Han C."/>
            <person name="Tapia R."/>
            <person name="Gilna P."/>
            <person name="Schmutz J."/>
            <person name="Larimer F."/>
            <person name="Land M."/>
            <person name="Hauser L."/>
            <person name="Kyrpides N."/>
            <person name="Mikhailova N."/>
            <person name="Richardson P."/>
        </authorList>
    </citation>
    <scope>NUCLEOTIDE SEQUENCE</scope>
    <source>
        <strain evidence="1">BNC1</strain>
    </source>
</reference>
<organism evidence="1">
    <name type="scientific">Chelativorans sp. (strain BNC1)</name>
    <dbReference type="NCBI Taxonomy" id="266779"/>
    <lineage>
        <taxon>Bacteria</taxon>
        <taxon>Pseudomonadati</taxon>
        <taxon>Pseudomonadota</taxon>
        <taxon>Alphaproteobacteria</taxon>
        <taxon>Hyphomicrobiales</taxon>
        <taxon>Phyllobacteriaceae</taxon>
        <taxon>Chelativorans</taxon>
    </lineage>
</organism>